<protein>
    <submittedName>
        <fullName evidence="1">Uncharacterized protein</fullName>
    </submittedName>
</protein>
<reference evidence="2" key="1">
    <citation type="journal article" date="2023" name="Front. Plant Sci.">
        <title>Chromosomal-level genome assembly of Melastoma candidum provides insights into trichome evolution.</title>
        <authorList>
            <person name="Zhong Y."/>
            <person name="Wu W."/>
            <person name="Sun C."/>
            <person name="Zou P."/>
            <person name="Liu Y."/>
            <person name="Dai S."/>
            <person name="Zhou R."/>
        </authorList>
    </citation>
    <scope>NUCLEOTIDE SEQUENCE [LARGE SCALE GENOMIC DNA]</scope>
</reference>
<gene>
    <name evidence="1" type="ORF">MLD38_025381</name>
</gene>
<organism evidence="1 2">
    <name type="scientific">Melastoma candidum</name>
    <dbReference type="NCBI Taxonomy" id="119954"/>
    <lineage>
        <taxon>Eukaryota</taxon>
        <taxon>Viridiplantae</taxon>
        <taxon>Streptophyta</taxon>
        <taxon>Embryophyta</taxon>
        <taxon>Tracheophyta</taxon>
        <taxon>Spermatophyta</taxon>
        <taxon>Magnoliopsida</taxon>
        <taxon>eudicotyledons</taxon>
        <taxon>Gunneridae</taxon>
        <taxon>Pentapetalae</taxon>
        <taxon>rosids</taxon>
        <taxon>malvids</taxon>
        <taxon>Myrtales</taxon>
        <taxon>Melastomataceae</taxon>
        <taxon>Melastomatoideae</taxon>
        <taxon>Melastomateae</taxon>
        <taxon>Melastoma</taxon>
    </lineage>
</organism>
<dbReference type="EMBL" id="CM042886">
    <property type="protein sequence ID" value="KAI4340557.1"/>
    <property type="molecule type" value="Genomic_DNA"/>
</dbReference>
<proteinExistence type="predicted"/>
<evidence type="ECO:0000313" key="2">
    <source>
        <dbReference type="Proteomes" id="UP001057402"/>
    </source>
</evidence>
<name>A0ACB9NVA3_9MYRT</name>
<keyword evidence="2" id="KW-1185">Reference proteome</keyword>
<comment type="caution">
    <text evidence="1">The sequence shown here is derived from an EMBL/GenBank/DDBJ whole genome shotgun (WGS) entry which is preliminary data.</text>
</comment>
<evidence type="ECO:0000313" key="1">
    <source>
        <dbReference type="EMBL" id="KAI4340557.1"/>
    </source>
</evidence>
<accession>A0ACB9NVA3</accession>
<sequence>MLLLTTGRSLSGYTGQTFALLPTVDWPASTLRKVLSHQGNNSERGMPSTSPPGPSSSTPSSSSVPPKDIAAVEMESKPEDDNEDVEAADFGRPLREDILMVSRNQSL</sequence>
<dbReference type="Proteomes" id="UP001057402">
    <property type="component" value="Chromosome 7"/>
</dbReference>